<dbReference type="InterPro" id="IPR003890">
    <property type="entry name" value="MIF4G-like_typ-3"/>
</dbReference>
<dbReference type="OrthoDB" id="514777at2759"/>
<evidence type="ECO:0000313" key="6">
    <source>
        <dbReference type="EMBL" id="CAE8636152.1"/>
    </source>
</evidence>
<feature type="region of interest" description="Disordered" evidence="4">
    <location>
        <begin position="538"/>
        <end position="561"/>
    </location>
</feature>
<dbReference type="GO" id="GO:0016281">
    <property type="term" value="C:eukaryotic translation initiation factor 4F complex"/>
    <property type="evidence" value="ECO:0007669"/>
    <property type="project" value="TreeGrafter"/>
</dbReference>
<dbReference type="PANTHER" id="PTHR23253:SF9">
    <property type="entry name" value="EUKARYOTIC TRANSLATION INITIATION FACTOR 4 GAMMA 2"/>
    <property type="match status" value="1"/>
</dbReference>
<protein>
    <recommendedName>
        <fullName evidence="5">MIF4G domain-containing protein</fullName>
    </recommendedName>
</protein>
<dbReference type="InterPro" id="IPR016024">
    <property type="entry name" value="ARM-type_fold"/>
</dbReference>
<feature type="region of interest" description="Disordered" evidence="4">
    <location>
        <begin position="1"/>
        <end position="24"/>
    </location>
</feature>
<organism evidence="6 7">
    <name type="scientific">Polarella glacialis</name>
    <name type="common">Dinoflagellate</name>
    <dbReference type="NCBI Taxonomy" id="89957"/>
    <lineage>
        <taxon>Eukaryota</taxon>
        <taxon>Sar</taxon>
        <taxon>Alveolata</taxon>
        <taxon>Dinophyceae</taxon>
        <taxon>Suessiales</taxon>
        <taxon>Suessiaceae</taxon>
        <taxon>Polarella</taxon>
    </lineage>
</organism>
<reference evidence="6" key="1">
    <citation type="submission" date="2021-02" db="EMBL/GenBank/DDBJ databases">
        <authorList>
            <person name="Dougan E. K."/>
            <person name="Rhodes N."/>
            <person name="Thang M."/>
            <person name="Chan C."/>
        </authorList>
    </citation>
    <scope>NUCLEOTIDE SEQUENCE</scope>
</reference>
<dbReference type="Pfam" id="PF02854">
    <property type="entry name" value="MIF4G"/>
    <property type="match status" value="1"/>
</dbReference>
<sequence length="849" mass="93808">MMTVGVSEEPNPQDAADEKPKANANALLHAHSEECCFAVRAPSPRSSDGLPVVRFSAPPSPSSPASARLLTVSLEAPREPAVLLPPSRECRPTYRPDFLLRCWAQLAKDPQQASTRGLHTQLFPAEKPVGEVVTSWRRSAAAAASPVVHTKQLGGGAAAVQWSQNRRGLRQVPQTQQRSLRAQRQPQHFSDSLKPSLRGYRVTSAATREQELSRAVLGQLNKVCPSNLQRIVDNVAAIELRNGKDLETLIHVVFSKALEEPHYSETYADLVFKLRSLLPEFPASEDEVSARPSVTFFRVLLTSCQNEFERLPARLEDSSDDSSDSDFASHNAANSEAEEGDNVRKPSPRAGMKEAAKEKVKQRMKQKKAEEAQAQSRDSSSPQDQNTLDEQAADEAKIREDRRRRRKGRLLANMRFIGHLFLRRLLAVKVIGTIVHELVGFREEQPEAVPQEHCVEAVCELLQAIGHTLDSSPDGRKLMQLFLLRLCELASARSSVPEGQHKLSQRTRFQILDLRELQANAWVKKEFREQAQAREELRRQSESARAAAARSSRPGWGCRSSDAESTMFTMRTAGCRPFYIQQLLRDQQQHSQRQGELQPRVEQKAALQSTNIHGVRILQKGAALDGNGSSNSSSRKADCMKPDVSSTQKSLSTAPQDCGRAQVLRILSLFAEEQSCTALLDDWNQAAPTEKLVDEGLSWILQIGLDDARRRATCAEALAALTLFGAIRGEMMSRLMESQLERLEDALIDDPSAGEFFHRFLAKALLPEETRDADPAFVQSLVTSWPVHLLLGAVLLVETEAGTAAVLECLRSPLSGGLFGKLRGARPPRLGHLLELVDGDKAVNSSGSI</sequence>
<dbReference type="Proteomes" id="UP000654075">
    <property type="component" value="Unassembled WGS sequence"/>
</dbReference>
<feature type="region of interest" description="Disordered" evidence="4">
    <location>
        <begin position="164"/>
        <end position="192"/>
    </location>
</feature>
<comment type="caution">
    <text evidence="6">The sequence shown here is derived from an EMBL/GenBank/DDBJ whole genome shotgun (WGS) entry which is preliminary data.</text>
</comment>
<dbReference type="EMBL" id="CAJNNV010031419">
    <property type="protein sequence ID" value="CAE8636152.1"/>
    <property type="molecule type" value="Genomic_DNA"/>
</dbReference>
<evidence type="ECO:0000256" key="2">
    <source>
        <dbReference type="ARBA" id="ARBA00022540"/>
    </source>
</evidence>
<evidence type="ECO:0000256" key="1">
    <source>
        <dbReference type="ARBA" id="ARBA00005775"/>
    </source>
</evidence>
<feature type="region of interest" description="Disordered" evidence="4">
    <location>
        <begin position="315"/>
        <end position="401"/>
    </location>
</feature>
<feature type="compositionally biased region" description="Polar residues" evidence="4">
    <location>
        <begin position="373"/>
        <end position="389"/>
    </location>
</feature>
<evidence type="ECO:0000313" key="7">
    <source>
        <dbReference type="Proteomes" id="UP000654075"/>
    </source>
</evidence>
<keyword evidence="2" id="KW-0396">Initiation factor</keyword>
<dbReference type="Gene3D" id="1.25.40.180">
    <property type="match status" value="1"/>
</dbReference>
<feature type="domain" description="MIF4G" evidence="5">
    <location>
        <begin position="213"/>
        <end position="521"/>
    </location>
</feature>
<accession>A0A813HE42</accession>
<feature type="compositionally biased region" description="Polar residues" evidence="4">
    <location>
        <begin position="164"/>
        <end position="190"/>
    </location>
</feature>
<evidence type="ECO:0000259" key="5">
    <source>
        <dbReference type="SMART" id="SM00543"/>
    </source>
</evidence>
<dbReference type="PANTHER" id="PTHR23253">
    <property type="entry name" value="EUKARYOTIC TRANSLATION INITIATION FACTOR 4 GAMMA"/>
    <property type="match status" value="1"/>
</dbReference>
<dbReference type="GO" id="GO:0003729">
    <property type="term" value="F:mRNA binding"/>
    <property type="evidence" value="ECO:0007669"/>
    <property type="project" value="TreeGrafter"/>
</dbReference>
<keyword evidence="3" id="KW-0648">Protein biosynthesis</keyword>
<evidence type="ECO:0000256" key="3">
    <source>
        <dbReference type="ARBA" id="ARBA00022917"/>
    </source>
</evidence>
<keyword evidence="7" id="KW-1185">Reference proteome</keyword>
<dbReference type="GO" id="GO:0003743">
    <property type="term" value="F:translation initiation factor activity"/>
    <property type="evidence" value="ECO:0007669"/>
    <property type="project" value="UniProtKB-KW"/>
</dbReference>
<dbReference type="SMART" id="SM00543">
    <property type="entry name" value="MIF4G"/>
    <property type="match status" value="1"/>
</dbReference>
<evidence type="ECO:0000256" key="4">
    <source>
        <dbReference type="SAM" id="MobiDB-lite"/>
    </source>
</evidence>
<feature type="compositionally biased region" description="Low complexity" evidence="4">
    <location>
        <begin position="543"/>
        <end position="553"/>
    </location>
</feature>
<comment type="similarity">
    <text evidence="1">Belongs to the eukaryotic initiation factor 4G family.</text>
</comment>
<name>A0A813HE42_POLGL</name>
<proteinExistence type="inferred from homology"/>
<feature type="compositionally biased region" description="Low complexity" evidence="4">
    <location>
        <begin position="325"/>
        <end position="335"/>
    </location>
</feature>
<gene>
    <name evidence="6" type="ORF">PGLA1383_LOCUS51653</name>
</gene>
<feature type="compositionally biased region" description="Basic and acidic residues" evidence="4">
    <location>
        <begin position="351"/>
        <end position="371"/>
    </location>
</feature>
<dbReference type="SUPFAM" id="SSF48371">
    <property type="entry name" value="ARM repeat"/>
    <property type="match status" value="1"/>
</dbReference>
<feature type="region of interest" description="Disordered" evidence="4">
    <location>
        <begin position="623"/>
        <end position="652"/>
    </location>
</feature>
<dbReference type="AlphaFoldDB" id="A0A813HE42"/>